<name>A0A0E9QWC8_ANGAN</name>
<dbReference type="EMBL" id="GBXM01087341">
    <property type="protein sequence ID" value="JAH21236.1"/>
    <property type="molecule type" value="Transcribed_RNA"/>
</dbReference>
<proteinExistence type="predicted"/>
<evidence type="ECO:0000313" key="1">
    <source>
        <dbReference type="EMBL" id="JAH21236.1"/>
    </source>
</evidence>
<accession>A0A0E9QWC8</accession>
<protein>
    <submittedName>
        <fullName evidence="1">Uncharacterized protein</fullName>
    </submittedName>
</protein>
<organism evidence="1">
    <name type="scientific">Anguilla anguilla</name>
    <name type="common">European freshwater eel</name>
    <name type="synonym">Muraena anguilla</name>
    <dbReference type="NCBI Taxonomy" id="7936"/>
    <lineage>
        <taxon>Eukaryota</taxon>
        <taxon>Metazoa</taxon>
        <taxon>Chordata</taxon>
        <taxon>Craniata</taxon>
        <taxon>Vertebrata</taxon>
        <taxon>Euteleostomi</taxon>
        <taxon>Actinopterygii</taxon>
        <taxon>Neopterygii</taxon>
        <taxon>Teleostei</taxon>
        <taxon>Anguilliformes</taxon>
        <taxon>Anguillidae</taxon>
        <taxon>Anguilla</taxon>
    </lineage>
</organism>
<dbReference type="AlphaFoldDB" id="A0A0E9QWC8"/>
<reference evidence="1" key="2">
    <citation type="journal article" date="2015" name="Fish Shellfish Immunol.">
        <title>Early steps in the European eel (Anguilla anguilla)-Vibrio vulnificus interaction in the gills: Role of the RtxA13 toxin.</title>
        <authorList>
            <person name="Callol A."/>
            <person name="Pajuelo D."/>
            <person name="Ebbesson L."/>
            <person name="Teles M."/>
            <person name="MacKenzie S."/>
            <person name="Amaro C."/>
        </authorList>
    </citation>
    <scope>NUCLEOTIDE SEQUENCE</scope>
</reference>
<sequence length="55" mass="5801">MQAPSLARKSVHPEDINVACDGVANMALNLLVCHTHLSTLMGGGEMGPCCSFPFQ</sequence>
<reference evidence="1" key="1">
    <citation type="submission" date="2014-11" db="EMBL/GenBank/DDBJ databases">
        <authorList>
            <person name="Amaro Gonzalez C."/>
        </authorList>
    </citation>
    <scope>NUCLEOTIDE SEQUENCE</scope>
</reference>